<evidence type="ECO:0000313" key="1">
    <source>
        <dbReference type="EMBL" id="MFC6356612.1"/>
    </source>
</evidence>
<evidence type="ECO:0000313" key="2">
    <source>
        <dbReference type="Proteomes" id="UP001596306"/>
    </source>
</evidence>
<dbReference type="EMBL" id="JBHSTP010000002">
    <property type="protein sequence ID" value="MFC6356612.1"/>
    <property type="molecule type" value="Genomic_DNA"/>
</dbReference>
<dbReference type="Pfam" id="PF11855">
    <property type="entry name" value="DUF3375"/>
    <property type="match status" value="1"/>
</dbReference>
<accession>A0ABW1VH27</accession>
<gene>
    <name evidence="1" type="ORF">ACFQB0_10885</name>
</gene>
<dbReference type="InterPro" id="IPR021804">
    <property type="entry name" value="DUF3375"/>
</dbReference>
<name>A0ABW1VH27_9MICO</name>
<proteinExistence type="predicted"/>
<comment type="caution">
    <text evidence="1">The sequence shown here is derived from an EMBL/GenBank/DDBJ whole genome shotgun (WGS) entry which is preliminary data.</text>
</comment>
<dbReference type="Proteomes" id="UP001596306">
    <property type="component" value="Unassembled WGS sequence"/>
</dbReference>
<protein>
    <submittedName>
        <fullName evidence="1">DUF3375 domain-containing protein</fullName>
    </submittedName>
</protein>
<sequence length="491" mass="54290">MASIGGARAVRELLRVRADDIGWALFRADNSALIAGLLGTHLGDERRRLPDVELYELLDADLDALRDTGLDLPKTAQGYCADWRASGYLVRRPLPGARGESLELSPGALSAIVTLRQLVAPRLSVTESRLQNVSAQLSRLAIDTDPDFGRRLSQLELERSRIEAEIERVRAGDIDVLDDQRALERVRDILAQAQEMPSDFARVRAEFDDLNRRLREWILDSEASHRPVLEDVFRGVDLIAESDEGRTFAAFSALVLDPHLGDDFDDSLSQLLSRAFSAQLSAGDRQFLRRFIPMLKDHAVEIHTVMTNFARGLRRYVQTQEFQRDRALRQLLRDALAEALDVKDKVKPYTETGLHLQLSAVGINSVGNLRLHDPSEFDASEEVLSNAPTVVDLAALRLLARETEIDFAELVDAVDRAVLERGPCTVADVLELHPATQGVASVIGLLALAASHGVVEHDAIEAIAWRGTDGVRRSANVLVHRFQAPISARAA</sequence>
<organism evidence="1 2">
    <name type="scientific">Luethyella okanaganae</name>
    <dbReference type="NCBI Taxonomy" id="69372"/>
    <lineage>
        <taxon>Bacteria</taxon>
        <taxon>Bacillati</taxon>
        <taxon>Actinomycetota</taxon>
        <taxon>Actinomycetes</taxon>
        <taxon>Micrococcales</taxon>
        <taxon>Microbacteriaceae</taxon>
        <taxon>Luethyella</taxon>
    </lineage>
</organism>
<keyword evidence="2" id="KW-1185">Reference proteome</keyword>
<reference evidence="2" key="1">
    <citation type="journal article" date="2019" name="Int. J. Syst. Evol. Microbiol.">
        <title>The Global Catalogue of Microorganisms (GCM) 10K type strain sequencing project: providing services to taxonomists for standard genome sequencing and annotation.</title>
        <authorList>
            <consortium name="The Broad Institute Genomics Platform"/>
            <consortium name="The Broad Institute Genome Sequencing Center for Infectious Disease"/>
            <person name="Wu L."/>
            <person name="Ma J."/>
        </authorList>
    </citation>
    <scope>NUCLEOTIDE SEQUENCE [LARGE SCALE GENOMIC DNA]</scope>
    <source>
        <strain evidence="2">CCUG 43304</strain>
    </source>
</reference>
<dbReference type="RefSeq" id="WP_386731279.1">
    <property type="nucleotide sequence ID" value="NZ_JBHSTP010000002.1"/>
</dbReference>